<dbReference type="RefSeq" id="WP_034888843.1">
    <property type="nucleotide sequence ID" value="NZ_JRUQ01000018.1"/>
</dbReference>
<dbReference type="OrthoDB" id="9926159at2"/>
<dbReference type="AlphaFoldDB" id="A0A0A4ABU0"/>
<reference evidence="1 2" key="1">
    <citation type="submission" date="2014-10" db="EMBL/GenBank/DDBJ databases">
        <title>Genome sequence of Erwinia typographi M043b.</title>
        <authorList>
            <person name="Chan K.-G."/>
            <person name="Tan W.-S."/>
        </authorList>
    </citation>
    <scope>NUCLEOTIDE SEQUENCE [LARGE SCALE GENOMIC DNA]</scope>
    <source>
        <strain evidence="1 2">M043b</strain>
    </source>
</reference>
<comment type="caution">
    <text evidence="1">The sequence shown here is derived from an EMBL/GenBank/DDBJ whole genome shotgun (WGS) entry which is preliminary data.</text>
</comment>
<keyword evidence="2" id="KW-1185">Reference proteome</keyword>
<proteinExistence type="predicted"/>
<evidence type="ECO:0000313" key="1">
    <source>
        <dbReference type="EMBL" id="KGT95288.1"/>
    </source>
</evidence>
<name>A0A0A4ABU0_9GAMM</name>
<gene>
    <name evidence="1" type="ORF">NG99_04520</name>
</gene>
<accession>A0A0A4ABU0</accession>
<sequence length="88" mass="10206">MGDLLSGELQWEIIDVLEDVYPRHLSTEEYDHHFGEKSENEMVVNLLQLIEDGIINPQAVMRRLMWPKVNIPALLLTPFGYKLARAED</sequence>
<dbReference type="Proteomes" id="UP000030351">
    <property type="component" value="Unassembled WGS sequence"/>
</dbReference>
<organism evidence="1 2">
    <name type="scientific">Erwinia typographi</name>
    <dbReference type="NCBI Taxonomy" id="371042"/>
    <lineage>
        <taxon>Bacteria</taxon>
        <taxon>Pseudomonadati</taxon>
        <taxon>Pseudomonadota</taxon>
        <taxon>Gammaproteobacteria</taxon>
        <taxon>Enterobacterales</taxon>
        <taxon>Erwiniaceae</taxon>
        <taxon>Erwinia</taxon>
    </lineage>
</organism>
<protein>
    <submittedName>
        <fullName evidence="1">Uncharacterized protein</fullName>
    </submittedName>
</protein>
<evidence type="ECO:0000313" key="2">
    <source>
        <dbReference type="Proteomes" id="UP000030351"/>
    </source>
</evidence>
<dbReference type="EMBL" id="JRUQ01000018">
    <property type="protein sequence ID" value="KGT95288.1"/>
    <property type="molecule type" value="Genomic_DNA"/>
</dbReference>